<gene>
    <name evidence="1" type="primary">TESMIN</name>
    <name evidence="1" type="ORF">GBF38_019963</name>
</gene>
<feature type="non-terminal residue" evidence="1">
    <location>
        <position position="1"/>
    </location>
</feature>
<accession>A0ACB7FE44</accession>
<protein>
    <submittedName>
        <fullName evidence="1">Tesmin</fullName>
    </submittedName>
</protein>
<organism evidence="1 2">
    <name type="scientific">Nibea albiflora</name>
    <name type="common">Yellow drum</name>
    <name type="synonym">Corvina albiflora</name>
    <dbReference type="NCBI Taxonomy" id="240163"/>
    <lineage>
        <taxon>Eukaryota</taxon>
        <taxon>Metazoa</taxon>
        <taxon>Chordata</taxon>
        <taxon>Craniata</taxon>
        <taxon>Vertebrata</taxon>
        <taxon>Euteleostomi</taxon>
        <taxon>Actinopterygii</taxon>
        <taxon>Neopterygii</taxon>
        <taxon>Teleostei</taxon>
        <taxon>Neoteleostei</taxon>
        <taxon>Acanthomorphata</taxon>
        <taxon>Eupercaria</taxon>
        <taxon>Sciaenidae</taxon>
        <taxon>Nibea</taxon>
    </lineage>
</organism>
<proteinExistence type="predicted"/>
<reference evidence="1" key="1">
    <citation type="submission" date="2020-04" db="EMBL/GenBank/DDBJ databases">
        <title>A chromosome-scale assembly and high-density genetic map of the yellow drum (Nibea albiflora) genome.</title>
        <authorList>
            <person name="Xu D."/>
            <person name="Zhang W."/>
            <person name="Chen R."/>
            <person name="Tan P."/>
            <person name="Wang L."/>
            <person name="Song H."/>
            <person name="Tian L."/>
            <person name="Zhu Q."/>
            <person name="Wang B."/>
        </authorList>
    </citation>
    <scope>NUCLEOTIDE SEQUENCE</scope>
    <source>
        <strain evidence="1">ZJHYS-2018</strain>
    </source>
</reference>
<sequence>QGLYLNSDIDSCDRKDHFFKMMSSSDNIDRTVLKLKENIRNNLWKKLSPKSGRIDHLIQIKDSPSARGRDELVTQYGIDGHRTLGDKSGLAGKRDMGQEEDFRTGVLRIADGDIIHTVIDFLSYLKLKGGATELFYNGQSSPCDRARVRQISDTYCECFANGVMCNNCDCSNCHNNTEHEMKRHNAIKANIKCTSSCKCVGCRNYDDSSEMDIEEKTINVKDKSDRWPESVITPAVVEAVCGCLLAQAEKAERKAQSPVQAEYMVLDEFGRCLTQIVQAMFKN</sequence>
<keyword evidence="2" id="KW-1185">Reference proteome</keyword>
<comment type="caution">
    <text evidence="1">The sequence shown here is derived from an EMBL/GenBank/DDBJ whole genome shotgun (WGS) entry which is preliminary data.</text>
</comment>
<dbReference type="EMBL" id="CM024800">
    <property type="protein sequence ID" value="KAG8012273.1"/>
    <property type="molecule type" value="Genomic_DNA"/>
</dbReference>
<evidence type="ECO:0000313" key="2">
    <source>
        <dbReference type="Proteomes" id="UP000805704"/>
    </source>
</evidence>
<name>A0ACB7FE44_NIBAL</name>
<dbReference type="Proteomes" id="UP000805704">
    <property type="component" value="Chromosome 12"/>
</dbReference>
<evidence type="ECO:0000313" key="1">
    <source>
        <dbReference type="EMBL" id="KAG8012273.1"/>
    </source>
</evidence>